<dbReference type="EMBL" id="FOXH01000005">
    <property type="protein sequence ID" value="SFP74993.1"/>
    <property type="molecule type" value="Genomic_DNA"/>
</dbReference>
<keyword evidence="1" id="KW-0472">Membrane</keyword>
<name>A0A1I5SW72_9BACT</name>
<keyword evidence="1" id="KW-1133">Transmembrane helix</keyword>
<accession>A0A1I5SW72</accession>
<feature type="transmembrane region" description="Helical" evidence="1">
    <location>
        <begin position="43"/>
        <end position="61"/>
    </location>
</feature>
<feature type="transmembrane region" description="Helical" evidence="1">
    <location>
        <begin position="105"/>
        <end position="128"/>
    </location>
</feature>
<gene>
    <name evidence="2" type="ORF">SAMN04515674_105243</name>
</gene>
<keyword evidence="1" id="KW-0812">Transmembrane</keyword>
<dbReference type="Proteomes" id="UP000199306">
    <property type="component" value="Unassembled WGS sequence"/>
</dbReference>
<keyword evidence="2" id="KW-0378">Hydrolase</keyword>
<dbReference type="AlphaFoldDB" id="A0A1I5SW72"/>
<reference evidence="2 3" key="1">
    <citation type="submission" date="2016-10" db="EMBL/GenBank/DDBJ databases">
        <authorList>
            <person name="de Groot N.N."/>
        </authorList>
    </citation>
    <scope>NUCLEOTIDE SEQUENCE [LARGE SCALE GENOMIC DNA]</scope>
    <source>
        <strain evidence="3">E92,LMG 26720,CCM 7988</strain>
    </source>
</reference>
<protein>
    <submittedName>
        <fullName evidence="2">Modulator of FtsH protease</fullName>
    </submittedName>
</protein>
<dbReference type="RefSeq" id="WP_092016798.1">
    <property type="nucleotide sequence ID" value="NZ_FOXH01000005.1"/>
</dbReference>
<feature type="transmembrane region" description="Helical" evidence="1">
    <location>
        <begin position="134"/>
        <end position="156"/>
    </location>
</feature>
<keyword evidence="3" id="KW-1185">Reference proteome</keyword>
<organism evidence="2 3">
    <name type="scientific">Pseudarcicella hirudinis</name>
    <dbReference type="NCBI Taxonomy" id="1079859"/>
    <lineage>
        <taxon>Bacteria</taxon>
        <taxon>Pseudomonadati</taxon>
        <taxon>Bacteroidota</taxon>
        <taxon>Cytophagia</taxon>
        <taxon>Cytophagales</taxon>
        <taxon>Flectobacillaceae</taxon>
        <taxon>Pseudarcicella</taxon>
    </lineage>
</organism>
<feature type="transmembrane region" description="Helical" evidence="1">
    <location>
        <begin position="6"/>
        <end position="31"/>
    </location>
</feature>
<dbReference type="GO" id="GO:0008233">
    <property type="term" value="F:peptidase activity"/>
    <property type="evidence" value="ECO:0007669"/>
    <property type="project" value="UniProtKB-KW"/>
</dbReference>
<evidence type="ECO:0000313" key="3">
    <source>
        <dbReference type="Proteomes" id="UP000199306"/>
    </source>
</evidence>
<dbReference type="GO" id="GO:0006508">
    <property type="term" value="P:proteolysis"/>
    <property type="evidence" value="ECO:0007669"/>
    <property type="project" value="UniProtKB-KW"/>
</dbReference>
<feature type="transmembrane region" description="Helical" evidence="1">
    <location>
        <begin position="67"/>
        <end position="85"/>
    </location>
</feature>
<sequence length="160" mass="17711">MEVWNNFFVATASAAAALTGLIFVGVSISLTKILSIPRLPDRALLSLILLLMILVVSLLFLVPKQPYNLLGMEITVIGLIVWFAVSKIDSDILKSTKRKYKNHYILNLCLNQIAVIPYFIGGVAILTINGSGVYWIVPAVLFSFLKAVLDAWVLLVEIHR</sequence>
<proteinExistence type="predicted"/>
<dbReference type="OrthoDB" id="796138at2"/>
<evidence type="ECO:0000256" key="1">
    <source>
        <dbReference type="SAM" id="Phobius"/>
    </source>
</evidence>
<evidence type="ECO:0000313" key="2">
    <source>
        <dbReference type="EMBL" id="SFP74993.1"/>
    </source>
</evidence>
<keyword evidence="2" id="KW-0645">Protease</keyword>